<reference evidence="1 2" key="1">
    <citation type="submission" date="2019-10" db="EMBL/GenBank/DDBJ databases">
        <title>Assembly and Annotation for the nematode Trichostrongylus colubriformis.</title>
        <authorList>
            <person name="Martin J."/>
        </authorList>
    </citation>
    <scope>NUCLEOTIDE SEQUENCE [LARGE SCALE GENOMIC DNA]</scope>
    <source>
        <strain evidence="1">G859</strain>
        <tissue evidence="1">Whole worm</tissue>
    </source>
</reference>
<feature type="non-terminal residue" evidence="1">
    <location>
        <position position="1"/>
    </location>
</feature>
<proteinExistence type="predicted"/>
<keyword evidence="2" id="KW-1185">Reference proteome</keyword>
<sequence length="63" mass="7550">VRRRKHTSRDGYRLLECGRKTLHDPLRDFGAIEKLVLSTIRSNRRFQWQSVVVPTEFLGNFYE</sequence>
<protein>
    <submittedName>
        <fullName evidence="1">Uncharacterized protein</fullName>
    </submittedName>
</protein>
<dbReference type="Proteomes" id="UP001331761">
    <property type="component" value="Unassembled WGS sequence"/>
</dbReference>
<evidence type="ECO:0000313" key="1">
    <source>
        <dbReference type="EMBL" id="KAK5973644.1"/>
    </source>
</evidence>
<dbReference type="AlphaFoldDB" id="A0AAN8FCH5"/>
<evidence type="ECO:0000313" key="2">
    <source>
        <dbReference type="Proteomes" id="UP001331761"/>
    </source>
</evidence>
<dbReference type="EMBL" id="WIXE01015219">
    <property type="protein sequence ID" value="KAK5973644.1"/>
    <property type="molecule type" value="Genomic_DNA"/>
</dbReference>
<name>A0AAN8FCH5_TRICO</name>
<organism evidence="1 2">
    <name type="scientific">Trichostrongylus colubriformis</name>
    <name type="common">Black scour worm</name>
    <dbReference type="NCBI Taxonomy" id="6319"/>
    <lineage>
        <taxon>Eukaryota</taxon>
        <taxon>Metazoa</taxon>
        <taxon>Ecdysozoa</taxon>
        <taxon>Nematoda</taxon>
        <taxon>Chromadorea</taxon>
        <taxon>Rhabditida</taxon>
        <taxon>Rhabditina</taxon>
        <taxon>Rhabditomorpha</taxon>
        <taxon>Strongyloidea</taxon>
        <taxon>Trichostrongylidae</taxon>
        <taxon>Trichostrongylus</taxon>
    </lineage>
</organism>
<comment type="caution">
    <text evidence="1">The sequence shown here is derived from an EMBL/GenBank/DDBJ whole genome shotgun (WGS) entry which is preliminary data.</text>
</comment>
<accession>A0AAN8FCH5</accession>
<gene>
    <name evidence="1" type="ORF">GCK32_022001</name>
</gene>